<accession>A0ABW3ATT8</accession>
<evidence type="ECO:0000259" key="4">
    <source>
        <dbReference type="SMART" id="SM00563"/>
    </source>
</evidence>
<evidence type="ECO:0000256" key="3">
    <source>
        <dbReference type="ARBA" id="ARBA00023315"/>
    </source>
</evidence>
<evidence type="ECO:0000256" key="2">
    <source>
        <dbReference type="ARBA" id="ARBA00022679"/>
    </source>
</evidence>
<comment type="pathway">
    <text evidence="1">Lipid metabolism.</text>
</comment>
<proteinExistence type="predicted"/>
<dbReference type="PANTHER" id="PTHR10434">
    <property type="entry name" value="1-ACYL-SN-GLYCEROL-3-PHOSPHATE ACYLTRANSFERASE"/>
    <property type="match status" value="1"/>
</dbReference>
<gene>
    <name evidence="5" type="ORF">ACFQZX_11630</name>
</gene>
<dbReference type="PANTHER" id="PTHR10434:SF11">
    <property type="entry name" value="1-ACYL-SN-GLYCEROL-3-PHOSPHATE ACYLTRANSFERASE"/>
    <property type="match status" value="1"/>
</dbReference>
<dbReference type="Pfam" id="PF01553">
    <property type="entry name" value="Acyltransferase"/>
    <property type="match status" value="1"/>
</dbReference>
<dbReference type="Proteomes" id="UP001597010">
    <property type="component" value="Unassembled WGS sequence"/>
</dbReference>
<evidence type="ECO:0000313" key="5">
    <source>
        <dbReference type="EMBL" id="MFD0794270.1"/>
    </source>
</evidence>
<feature type="domain" description="Phospholipid/glycerol acyltransferase" evidence="4">
    <location>
        <begin position="24"/>
        <end position="142"/>
    </location>
</feature>
<keyword evidence="6" id="KW-1185">Reference proteome</keyword>
<protein>
    <submittedName>
        <fullName evidence="5">Lysophospholipid acyltransferase family protein</fullName>
    </submittedName>
</protein>
<evidence type="ECO:0000313" key="6">
    <source>
        <dbReference type="Proteomes" id="UP001597010"/>
    </source>
</evidence>
<dbReference type="RefSeq" id="WP_377115359.1">
    <property type="nucleotide sequence ID" value="NZ_JBHTHZ010000009.1"/>
</dbReference>
<keyword evidence="2" id="KW-0808">Transferase</keyword>
<name>A0ABW3ATT8_9SPHI</name>
<dbReference type="InterPro" id="IPR002123">
    <property type="entry name" value="Plipid/glycerol_acylTrfase"/>
</dbReference>
<sequence length="188" mass="22018">MRIVKRAFHEVRFNAINISPDRSVLLLANHFSWWDGFLMYYINQILLKKRFHVMVIEQTVQKIGFFKYMGAFSVSKGSRDIIDSLNYAADLLKDPDNLVLIFPQGKLFSNFIDEVKFEKGLKRITEQSKNDYQLIMAATFIENFKHKKPTASVYLKAVEEKMNDLPAIKQGYQQHYNSSKLRQTEIVI</sequence>
<reference evidence="6" key="1">
    <citation type="journal article" date="2019" name="Int. J. Syst. Evol. Microbiol.">
        <title>The Global Catalogue of Microorganisms (GCM) 10K type strain sequencing project: providing services to taxonomists for standard genome sequencing and annotation.</title>
        <authorList>
            <consortium name="The Broad Institute Genomics Platform"/>
            <consortium name="The Broad Institute Genome Sequencing Center for Infectious Disease"/>
            <person name="Wu L."/>
            <person name="Ma J."/>
        </authorList>
    </citation>
    <scope>NUCLEOTIDE SEQUENCE [LARGE SCALE GENOMIC DNA]</scope>
    <source>
        <strain evidence="6">CCUG 61484</strain>
    </source>
</reference>
<keyword evidence="3 5" id="KW-0012">Acyltransferase</keyword>
<dbReference type="GO" id="GO:0016746">
    <property type="term" value="F:acyltransferase activity"/>
    <property type="evidence" value="ECO:0007669"/>
    <property type="project" value="UniProtKB-KW"/>
</dbReference>
<organism evidence="5 6">
    <name type="scientific">Mucilaginibacter litoreus</name>
    <dbReference type="NCBI Taxonomy" id="1048221"/>
    <lineage>
        <taxon>Bacteria</taxon>
        <taxon>Pseudomonadati</taxon>
        <taxon>Bacteroidota</taxon>
        <taxon>Sphingobacteriia</taxon>
        <taxon>Sphingobacteriales</taxon>
        <taxon>Sphingobacteriaceae</taxon>
        <taxon>Mucilaginibacter</taxon>
    </lineage>
</organism>
<comment type="caution">
    <text evidence="5">The sequence shown here is derived from an EMBL/GenBank/DDBJ whole genome shotgun (WGS) entry which is preliminary data.</text>
</comment>
<dbReference type="EMBL" id="JBHTHZ010000009">
    <property type="protein sequence ID" value="MFD0794270.1"/>
    <property type="molecule type" value="Genomic_DNA"/>
</dbReference>
<dbReference type="CDD" id="cd06551">
    <property type="entry name" value="LPLAT"/>
    <property type="match status" value="1"/>
</dbReference>
<dbReference type="SMART" id="SM00563">
    <property type="entry name" value="PlsC"/>
    <property type="match status" value="1"/>
</dbReference>
<evidence type="ECO:0000256" key="1">
    <source>
        <dbReference type="ARBA" id="ARBA00005189"/>
    </source>
</evidence>
<dbReference type="SUPFAM" id="SSF69593">
    <property type="entry name" value="Glycerol-3-phosphate (1)-acyltransferase"/>
    <property type="match status" value="1"/>
</dbReference>